<dbReference type="EMBL" id="MT129748">
    <property type="protein sequence ID" value="QIJ70103.1"/>
    <property type="molecule type" value="Genomic_RNA"/>
</dbReference>
<keyword evidence="4" id="KW-0693">Viral RNA replication</keyword>
<evidence type="ECO:0000256" key="3">
    <source>
        <dbReference type="ARBA" id="ARBA00022695"/>
    </source>
</evidence>
<protein>
    <submittedName>
        <fullName evidence="6">RNA-dependent RNA polymerase</fullName>
    </submittedName>
</protein>
<evidence type="ECO:0000256" key="1">
    <source>
        <dbReference type="ARBA" id="ARBA00022484"/>
    </source>
</evidence>
<evidence type="ECO:0000256" key="2">
    <source>
        <dbReference type="ARBA" id="ARBA00022679"/>
    </source>
</evidence>
<keyword evidence="2" id="KW-0808">Transferase</keyword>
<dbReference type="CDD" id="cd23185">
    <property type="entry name" value="dsRNAv_Picobirnaviridae_RdRp"/>
    <property type="match status" value="1"/>
</dbReference>
<evidence type="ECO:0000256" key="4">
    <source>
        <dbReference type="ARBA" id="ARBA00022953"/>
    </source>
</evidence>
<evidence type="ECO:0000259" key="5">
    <source>
        <dbReference type="Pfam" id="PF00680"/>
    </source>
</evidence>
<sequence>MKRTKPDLRKIFKLPNPGLRSYLFHNVVGSAEIIRPPFWEGESPNKVVDRWSDQLLGAKVDTVMPGLEAYELEMRSKIGPLSVQLPLDQRLESIEHYYSMVDRPGVPIDVRAVKAFQSTLVPVRGVRLRNQVNTAARMRLSTNSGNPYFIKRRLALSDTRPVVIWPNGDQTLSFGSARSESWPCVATLGWRGQEGGPEPDDVKQRVVFMFPLGVNICELQFYQPAIEAWQKCHINSAYESMRAVEVKITKLFDTKGDDFVVVTDFSKFDQHFNSNLQNAARDCLVFMLGEEGRRDTNFNDPLNWINSVFPLKYNIPLLCSEDLMYEGAHGMGSGSGGTNFDECCAHGCMQHEAAILKGATLNPYSNAYGDDGYLSYKGIDVDDVISAYTSHGQEMNPDKQSADKHSAVYLRRYFHASYRDSEGIMLGVYSTFRALGRLLYQERYYDPEVWSKEMVILRALSIIENCANSPVFERFVDFCITGDKYKLGLLIPGFFDGLGTQVKRANEMIPDFLGYTKILQGDVGAGIQNWKVVKYLKSKA</sequence>
<feature type="domain" description="RNA-directed RNA polymerase C-terminal" evidence="5">
    <location>
        <begin position="202"/>
        <end position="416"/>
    </location>
</feature>
<keyword evidence="1 6" id="KW-0696">RNA-directed RNA polymerase</keyword>
<dbReference type="InterPro" id="IPR001205">
    <property type="entry name" value="RNA-dir_pol_C"/>
</dbReference>
<evidence type="ECO:0000313" key="6">
    <source>
        <dbReference type="EMBL" id="QIJ70103.1"/>
    </source>
</evidence>
<organism evidence="6">
    <name type="scientific">Rabbit picobirnavirus 5</name>
    <dbReference type="NCBI Taxonomy" id="2716679"/>
    <lineage>
        <taxon>Viruses</taxon>
        <taxon>Riboviria</taxon>
        <taxon>Orthornavirae</taxon>
        <taxon>Pisuviricota</taxon>
        <taxon>Duplopiviricetes</taxon>
        <taxon>Durnavirales</taxon>
        <taxon>Picobirnaviridae</taxon>
        <taxon>Orthopicobirnavirus</taxon>
    </lineage>
</organism>
<dbReference type="Pfam" id="PF00680">
    <property type="entry name" value="RdRP_1"/>
    <property type="match status" value="1"/>
</dbReference>
<keyword evidence="3" id="KW-0548">Nucleotidyltransferase</keyword>
<dbReference type="SUPFAM" id="SSF56672">
    <property type="entry name" value="DNA/RNA polymerases"/>
    <property type="match status" value="1"/>
</dbReference>
<proteinExistence type="predicted"/>
<dbReference type="GO" id="GO:0003968">
    <property type="term" value="F:RNA-directed RNA polymerase activity"/>
    <property type="evidence" value="ECO:0007669"/>
    <property type="project" value="UniProtKB-KW"/>
</dbReference>
<name>A0A6G7PS24_9VIRU</name>
<dbReference type="GO" id="GO:0006351">
    <property type="term" value="P:DNA-templated transcription"/>
    <property type="evidence" value="ECO:0007669"/>
    <property type="project" value="InterPro"/>
</dbReference>
<dbReference type="GO" id="GO:0003723">
    <property type="term" value="F:RNA binding"/>
    <property type="evidence" value="ECO:0007669"/>
    <property type="project" value="InterPro"/>
</dbReference>
<dbReference type="InterPro" id="IPR043502">
    <property type="entry name" value="DNA/RNA_pol_sf"/>
</dbReference>
<accession>A0A6G7PS24</accession>
<reference evidence="6" key="1">
    <citation type="submission" date="2020-02" db="EMBL/GenBank/DDBJ databases">
        <title>Comparative analysis of RNA virome composition in rabbits and associated ectoparasites.</title>
        <authorList>
            <person name="Mahar J.E."/>
            <person name="Shi M."/>
            <person name="Hall R.N."/>
            <person name="Strive T."/>
            <person name="Holmes E.C."/>
        </authorList>
    </citation>
    <scope>NUCLEOTIDE SEQUENCE</scope>
    <source>
        <strain evidence="6">GUNCC_DN52067-47</strain>
    </source>
</reference>